<name>A0A023DF20_9BACL</name>
<dbReference type="RefSeq" id="WP_008881865.1">
    <property type="nucleotide sequence ID" value="NZ_BAWO01000029.1"/>
</dbReference>
<organism evidence="1 2">
    <name type="scientific">Parageobacillus caldoxylosilyticus NBRC 107762</name>
    <dbReference type="NCBI Taxonomy" id="1220594"/>
    <lineage>
        <taxon>Bacteria</taxon>
        <taxon>Bacillati</taxon>
        <taxon>Bacillota</taxon>
        <taxon>Bacilli</taxon>
        <taxon>Bacillales</taxon>
        <taxon>Anoxybacillaceae</taxon>
        <taxon>Saccharococcus</taxon>
    </lineage>
</organism>
<accession>A0A023DF20</accession>
<dbReference type="AlphaFoldDB" id="A0A023DF20"/>
<comment type="caution">
    <text evidence="1">The sequence shown here is derived from an EMBL/GenBank/DDBJ whole genome shotgun (WGS) entry which is preliminary data.</text>
</comment>
<gene>
    <name evidence="1" type="ORF">GCA01S_029_00200</name>
</gene>
<evidence type="ECO:0000313" key="2">
    <source>
        <dbReference type="Proteomes" id="UP000023561"/>
    </source>
</evidence>
<dbReference type="Proteomes" id="UP000023561">
    <property type="component" value="Unassembled WGS sequence"/>
</dbReference>
<sequence>MTKLEKAVREIVSSKGDSAYFKQSVLKYGCSIVVEELNTPEKARIFYRKYANDIDKLAQEYLEKTGRAPAIKITRLDDLDVAMAYWAFEECVRRMMSA</sequence>
<evidence type="ECO:0000313" key="1">
    <source>
        <dbReference type="EMBL" id="GAJ39842.1"/>
    </source>
</evidence>
<dbReference type="EMBL" id="BAWO01000029">
    <property type="protein sequence ID" value="GAJ39842.1"/>
    <property type="molecule type" value="Genomic_DNA"/>
</dbReference>
<keyword evidence="2" id="KW-1185">Reference proteome</keyword>
<reference evidence="1 2" key="1">
    <citation type="submission" date="2014-04" db="EMBL/GenBank/DDBJ databases">
        <title>Whole genome shotgun sequence of Geobacillus caldoxylosilyticus NBRC 107762.</title>
        <authorList>
            <person name="Hosoyama A."/>
            <person name="Hosoyama Y."/>
            <person name="Katano-Makiyama Y."/>
            <person name="Tsuchikane K."/>
            <person name="Ohji S."/>
            <person name="Ichikawa N."/>
            <person name="Yamazoe A."/>
            <person name="Fujita N."/>
        </authorList>
    </citation>
    <scope>NUCLEOTIDE SEQUENCE [LARGE SCALE GENOMIC DNA]</scope>
    <source>
        <strain evidence="1 2">NBRC 107762</strain>
    </source>
</reference>
<protein>
    <submittedName>
        <fullName evidence="1">Uncharacterized protein</fullName>
    </submittedName>
</protein>
<proteinExistence type="predicted"/>